<evidence type="ECO:0000256" key="2">
    <source>
        <dbReference type="ARBA" id="ARBA00022448"/>
    </source>
</evidence>
<feature type="transmembrane region" description="Helical" evidence="8">
    <location>
        <begin position="175"/>
        <end position="196"/>
    </location>
</feature>
<gene>
    <name evidence="9" type="ORF">BLA27_11520</name>
</gene>
<keyword evidence="3" id="KW-1003">Cell membrane</keyword>
<keyword evidence="5 8" id="KW-0812">Transmembrane</keyword>
<feature type="transmembrane region" description="Helical" evidence="8">
    <location>
        <begin position="29"/>
        <end position="47"/>
    </location>
</feature>
<dbReference type="PANTHER" id="PTHR32196">
    <property type="entry name" value="ABC TRANSPORTER PERMEASE PROTEIN YPHD-RELATED-RELATED"/>
    <property type="match status" value="1"/>
</dbReference>
<keyword evidence="4" id="KW-0997">Cell inner membrane</keyword>
<dbReference type="InterPro" id="IPR001851">
    <property type="entry name" value="ABC_transp_permease"/>
</dbReference>
<evidence type="ECO:0000256" key="6">
    <source>
        <dbReference type="ARBA" id="ARBA00022989"/>
    </source>
</evidence>
<feature type="transmembrane region" description="Helical" evidence="8">
    <location>
        <begin position="305"/>
        <end position="322"/>
    </location>
</feature>
<dbReference type="AlphaFoldDB" id="A0A1J6HJP4"/>
<dbReference type="RefSeq" id="WP_071631881.1">
    <property type="nucleotide sequence ID" value="NZ_JBCAUP010000004.1"/>
</dbReference>
<evidence type="ECO:0000313" key="10">
    <source>
        <dbReference type="Proteomes" id="UP000182985"/>
    </source>
</evidence>
<evidence type="ECO:0000256" key="8">
    <source>
        <dbReference type="SAM" id="Phobius"/>
    </source>
</evidence>
<proteinExistence type="predicted"/>
<dbReference type="GO" id="GO:0005886">
    <property type="term" value="C:plasma membrane"/>
    <property type="evidence" value="ECO:0007669"/>
    <property type="project" value="UniProtKB-SubCell"/>
</dbReference>
<feature type="transmembrane region" description="Helical" evidence="8">
    <location>
        <begin position="264"/>
        <end position="293"/>
    </location>
</feature>
<evidence type="ECO:0000256" key="7">
    <source>
        <dbReference type="ARBA" id="ARBA00023136"/>
    </source>
</evidence>
<keyword evidence="6 8" id="KW-1133">Transmembrane helix</keyword>
<evidence type="ECO:0000256" key="3">
    <source>
        <dbReference type="ARBA" id="ARBA00022475"/>
    </source>
</evidence>
<keyword evidence="10" id="KW-1185">Reference proteome</keyword>
<feature type="transmembrane region" description="Helical" evidence="8">
    <location>
        <begin position="59"/>
        <end position="78"/>
    </location>
</feature>
<dbReference type="Pfam" id="PF02653">
    <property type="entry name" value="BPD_transp_2"/>
    <property type="match status" value="1"/>
</dbReference>
<dbReference type="GO" id="GO:0022857">
    <property type="term" value="F:transmembrane transporter activity"/>
    <property type="evidence" value="ECO:0007669"/>
    <property type="project" value="InterPro"/>
</dbReference>
<keyword evidence="7 8" id="KW-0472">Membrane</keyword>
<feature type="transmembrane region" description="Helical" evidence="8">
    <location>
        <begin position="98"/>
        <end position="120"/>
    </location>
</feature>
<comment type="subcellular location">
    <subcellularLocation>
        <location evidence="1">Cell membrane</location>
        <topology evidence="1">Multi-pass membrane protein</topology>
    </subcellularLocation>
</comment>
<dbReference type="CDD" id="cd06579">
    <property type="entry name" value="TM_PBP1_transp_AraH_like"/>
    <property type="match status" value="1"/>
</dbReference>
<evidence type="ECO:0000256" key="4">
    <source>
        <dbReference type="ARBA" id="ARBA00022519"/>
    </source>
</evidence>
<evidence type="ECO:0000256" key="1">
    <source>
        <dbReference type="ARBA" id="ARBA00004651"/>
    </source>
</evidence>
<evidence type="ECO:0000313" key="9">
    <source>
        <dbReference type="EMBL" id="OIS93229.1"/>
    </source>
</evidence>
<reference evidence="9 10" key="1">
    <citation type="submission" date="2016-10" db="EMBL/GenBank/DDBJ databases">
        <title>The Draft Genome Sequence of the Potato Rhizosphere Bacteria Ochrobactrum sp. IPA7.2.</title>
        <authorList>
            <person name="Gogoleva N.E."/>
            <person name="Khlopko Y.A."/>
            <person name="Burygin G.L."/>
            <person name="Plotnikov A.O."/>
        </authorList>
    </citation>
    <scope>NUCLEOTIDE SEQUENCE [LARGE SCALE GENOMIC DNA]</scope>
    <source>
        <strain evidence="9 10">IPA7.2</strain>
    </source>
</reference>
<name>A0A1J6HJP4_9HYPH</name>
<dbReference type="EMBL" id="MOEC01000010">
    <property type="protein sequence ID" value="OIS93229.1"/>
    <property type="molecule type" value="Genomic_DNA"/>
</dbReference>
<dbReference type="PANTHER" id="PTHR32196:SF21">
    <property type="entry name" value="ABC TRANSPORTER PERMEASE PROTEIN YPHD-RELATED"/>
    <property type="match status" value="1"/>
</dbReference>
<feature type="transmembrane region" description="Helical" evidence="8">
    <location>
        <begin position="227"/>
        <end position="244"/>
    </location>
</feature>
<accession>A0A1J6HJP4</accession>
<feature type="transmembrane region" description="Helical" evidence="8">
    <location>
        <begin position="132"/>
        <end position="150"/>
    </location>
</feature>
<dbReference type="Proteomes" id="UP000182985">
    <property type="component" value="Unassembled WGS sequence"/>
</dbReference>
<protein>
    <submittedName>
        <fullName evidence="9">Ribose ABC transporter permease</fullName>
    </submittedName>
</protein>
<organism evidence="9 10">
    <name type="scientific">Brucella cytisi</name>
    <dbReference type="NCBI Taxonomy" id="407152"/>
    <lineage>
        <taxon>Bacteria</taxon>
        <taxon>Pseudomonadati</taxon>
        <taxon>Pseudomonadota</taxon>
        <taxon>Alphaproteobacteria</taxon>
        <taxon>Hyphomicrobiales</taxon>
        <taxon>Brucellaceae</taxon>
        <taxon>Brucella/Ochrobactrum group</taxon>
        <taxon>Brucella</taxon>
    </lineage>
</organism>
<evidence type="ECO:0000256" key="5">
    <source>
        <dbReference type="ARBA" id="ARBA00022692"/>
    </source>
</evidence>
<sequence>MSNAQNIQKKAVDAEVRRSLFSSPLVRQYGGIIISLAVLCVVFAVLNPRFLAFNNFMNIMQQVAVIAVAAYGMTYVILLGEIDLSIGSIIAVSGMVAAQAFAMGFGFVPTVIFTLAAGAIMGGLNGVLSAKLMLPSFIVTVATMGIYRGMVSLPTNGAPEIIENDTWLAIGSENWLGLPIIIWIVGVLFIFNYILLSKTVFGRRIYLSGGNKEAAIYSGIRVDRIKIIVFMLSGVMAAISGILLSSRLSSAQTNAGMGYELDAIAAVVLGGTSLAGGVGTMVGTILGALIIGVINNGMNMLSVPYFYQLIVKGVVILVAVWLDVRSKSMRT</sequence>
<keyword evidence="2" id="KW-0813">Transport</keyword>
<comment type="caution">
    <text evidence="9">The sequence shown here is derived from an EMBL/GenBank/DDBJ whole genome shotgun (WGS) entry which is preliminary data.</text>
</comment>